<dbReference type="SUPFAM" id="SSF47413">
    <property type="entry name" value="lambda repressor-like DNA-binding domains"/>
    <property type="match status" value="1"/>
</dbReference>
<feature type="domain" description="HTH lacI-type" evidence="5">
    <location>
        <begin position="23"/>
        <end position="77"/>
    </location>
</feature>
<dbReference type="SUPFAM" id="SSF53822">
    <property type="entry name" value="Periplasmic binding protein-like I"/>
    <property type="match status" value="1"/>
</dbReference>
<sequence>MTTGNATEPPKRRKGSRAAAGTTTLAQVAQAADVSEATVSRVINRKYGVAPATRQAVEEALKQIGYERPLDNRLVVMLTPNLKNPIFALQAERVENELNPYGLTSIICPVYPGTPRERDYVESLVDAGVAAIVFLSSSNTLRDEDHRVVQFVESRGIPYVSINGGFPDSDTPVVSTDDWRAAELAVGHLHDLGHRRIGLLAGPTDNLPADRRVEGFLRALEQRGVDNPEQFVVRQHFNVEGGQQAASALLAQGTTGIVASSDEMAFGAYRAAERAGLRVPKDVSVVGYDDSPVLDFIGPPLTTVRQPIERIAENVARLVTSLISNRAVSTQEILVEPELRLRGSTAPAPTGT</sequence>
<keyword evidence="2 6" id="KW-0238">DNA-binding</keyword>
<evidence type="ECO:0000256" key="4">
    <source>
        <dbReference type="SAM" id="MobiDB-lite"/>
    </source>
</evidence>
<proteinExistence type="predicted"/>
<protein>
    <submittedName>
        <fullName evidence="6">LacI family DNA-binding transcriptional regulator</fullName>
    </submittedName>
</protein>
<dbReference type="CDD" id="cd06267">
    <property type="entry name" value="PBP1_LacI_sugar_binding-like"/>
    <property type="match status" value="1"/>
</dbReference>
<dbReference type="PANTHER" id="PTHR30146">
    <property type="entry name" value="LACI-RELATED TRANSCRIPTIONAL REPRESSOR"/>
    <property type="match status" value="1"/>
</dbReference>
<dbReference type="PROSITE" id="PS50932">
    <property type="entry name" value="HTH_LACI_2"/>
    <property type="match status" value="1"/>
</dbReference>
<name>A0A940Y3B1_9ACTN</name>
<evidence type="ECO:0000259" key="5">
    <source>
        <dbReference type="PROSITE" id="PS50932"/>
    </source>
</evidence>
<dbReference type="PANTHER" id="PTHR30146:SF153">
    <property type="entry name" value="LACTOSE OPERON REPRESSOR"/>
    <property type="match status" value="1"/>
</dbReference>
<dbReference type="InterPro" id="IPR046335">
    <property type="entry name" value="LacI/GalR-like_sensor"/>
</dbReference>
<dbReference type="RefSeq" id="WP_210892684.1">
    <property type="nucleotide sequence ID" value="NZ_JAGPYQ010000002.1"/>
</dbReference>
<dbReference type="AlphaFoldDB" id="A0A940Y3B1"/>
<keyword evidence="7" id="KW-1185">Reference proteome</keyword>
<dbReference type="Proteomes" id="UP000677413">
    <property type="component" value="Unassembled WGS sequence"/>
</dbReference>
<dbReference type="CDD" id="cd01392">
    <property type="entry name" value="HTH_LacI"/>
    <property type="match status" value="1"/>
</dbReference>
<evidence type="ECO:0000313" key="7">
    <source>
        <dbReference type="Proteomes" id="UP000677413"/>
    </source>
</evidence>
<dbReference type="InterPro" id="IPR028082">
    <property type="entry name" value="Peripla_BP_I"/>
</dbReference>
<dbReference type="Pfam" id="PF13377">
    <property type="entry name" value="Peripla_BP_3"/>
    <property type="match status" value="1"/>
</dbReference>
<gene>
    <name evidence="6" type="ORF">J8N05_42225</name>
</gene>
<dbReference type="InterPro" id="IPR010982">
    <property type="entry name" value="Lambda_DNA-bd_dom_sf"/>
</dbReference>
<evidence type="ECO:0000256" key="2">
    <source>
        <dbReference type="ARBA" id="ARBA00023125"/>
    </source>
</evidence>
<keyword evidence="1" id="KW-0805">Transcription regulation</keyword>
<dbReference type="SMART" id="SM00354">
    <property type="entry name" value="HTH_LACI"/>
    <property type="match status" value="1"/>
</dbReference>
<accession>A0A940Y3B1</accession>
<organism evidence="6 7">
    <name type="scientific">Streptomyces liliiviolaceus</name>
    <dbReference type="NCBI Taxonomy" id="2823109"/>
    <lineage>
        <taxon>Bacteria</taxon>
        <taxon>Bacillati</taxon>
        <taxon>Actinomycetota</taxon>
        <taxon>Actinomycetes</taxon>
        <taxon>Kitasatosporales</taxon>
        <taxon>Streptomycetaceae</taxon>
        <taxon>Streptomyces</taxon>
    </lineage>
</organism>
<evidence type="ECO:0000256" key="3">
    <source>
        <dbReference type="ARBA" id="ARBA00023163"/>
    </source>
</evidence>
<evidence type="ECO:0000313" key="6">
    <source>
        <dbReference type="EMBL" id="MBQ0854783.1"/>
    </source>
</evidence>
<dbReference type="Gene3D" id="3.40.50.2300">
    <property type="match status" value="2"/>
</dbReference>
<evidence type="ECO:0000256" key="1">
    <source>
        <dbReference type="ARBA" id="ARBA00023015"/>
    </source>
</evidence>
<dbReference type="GO" id="GO:0000976">
    <property type="term" value="F:transcription cis-regulatory region binding"/>
    <property type="evidence" value="ECO:0007669"/>
    <property type="project" value="TreeGrafter"/>
</dbReference>
<reference evidence="6 7" key="1">
    <citation type="submission" date="2021-04" db="EMBL/GenBank/DDBJ databases">
        <authorList>
            <person name="Tang X."/>
            <person name="Zhou X."/>
            <person name="Chen X."/>
            <person name="Cernava T."/>
            <person name="Zhang C."/>
        </authorList>
    </citation>
    <scope>NUCLEOTIDE SEQUENCE [LARGE SCALE GENOMIC DNA]</scope>
    <source>
        <strain evidence="6 7">BH-SS-21</strain>
    </source>
</reference>
<dbReference type="Gene3D" id="1.10.260.40">
    <property type="entry name" value="lambda repressor-like DNA-binding domains"/>
    <property type="match status" value="1"/>
</dbReference>
<dbReference type="EMBL" id="JAGPYQ010000002">
    <property type="protein sequence ID" value="MBQ0854783.1"/>
    <property type="molecule type" value="Genomic_DNA"/>
</dbReference>
<keyword evidence="3" id="KW-0804">Transcription</keyword>
<feature type="region of interest" description="Disordered" evidence="4">
    <location>
        <begin position="1"/>
        <end position="21"/>
    </location>
</feature>
<dbReference type="Pfam" id="PF00356">
    <property type="entry name" value="LacI"/>
    <property type="match status" value="1"/>
</dbReference>
<comment type="caution">
    <text evidence="6">The sequence shown here is derived from an EMBL/GenBank/DDBJ whole genome shotgun (WGS) entry which is preliminary data.</text>
</comment>
<dbReference type="InterPro" id="IPR000843">
    <property type="entry name" value="HTH_LacI"/>
</dbReference>
<dbReference type="GO" id="GO:0003700">
    <property type="term" value="F:DNA-binding transcription factor activity"/>
    <property type="evidence" value="ECO:0007669"/>
    <property type="project" value="TreeGrafter"/>
</dbReference>